<keyword evidence="1" id="KW-1133">Transmembrane helix</keyword>
<proteinExistence type="predicted"/>
<reference evidence="2 3" key="1">
    <citation type="journal article" date="2015" name="PLoS ONE">
        <title>Azotobacter Genomes: The Genome of Azotobacter chroococcum NCIMB 8003 (ATCC 4412).</title>
        <authorList>
            <person name="Robson R.L."/>
            <person name="Jones R."/>
            <person name="Robson R.M."/>
            <person name="Schwartz A."/>
            <person name="Richardson T.H."/>
        </authorList>
    </citation>
    <scope>NUCLEOTIDE SEQUENCE [LARGE SCALE GENOMIC DNA]</scope>
    <source>
        <strain evidence="2 3">NCIMB 8003</strain>
        <plasmid evidence="3">Plasmid pAcX50b</plasmid>
    </source>
</reference>
<keyword evidence="3" id="KW-1185">Reference proteome</keyword>
<organism evidence="2 3">
    <name type="scientific">Azotobacter chroococcum NCIMB 8003</name>
    <dbReference type="NCBI Taxonomy" id="1328314"/>
    <lineage>
        <taxon>Bacteria</taxon>
        <taxon>Pseudomonadati</taxon>
        <taxon>Pseudomonadota</taxon>
        <taxon>Gammaproteobacteria</taxon>
        <taxon>Pseudomonadales</taxon>
        <taxon>Pseudomonadaceae</taxon>
        <taxon>Azotobacter</taxon>
    </lineage>
</organism>
<protein>
    <submittedName>
        <fullName evidence="2">Uncharacterized protein</fullName>
    </submittedName>
</protein>
<evidence type="ECO:0000313" key="3">
    <source>
        <dbReference type="Proteomes" id="UP000068210"/>
    </source>
</evidence>
<keyword evidence="2" id="KW-0614">Plasmid</keyword>
<dbReference type="AlphaFoldDB" id="A0A0C4WWX9"/>
<name>A0A0C4WWX9_9GAMM</name>
<dbReference type="EMBL" id="CP010417">
    <property type="protein sequence ID" value="AJE23477.1"/>
    <property type="molecule type" value="Genomic_DNA"/>
</dbReference>
<evidence type="ECO:0000313" key="2">
    <source>
        <dbReference type="EMBL" id="AJE23477.1"/>
    </source>
</evidence>
<keyword evidence="1" id="KW-0472">Membrane</keyword>
<geneLocation type="plasmid" evidence="2 3">
    <name>pAcX50b</name>
</geneLocation>
<gene>
    <name evidence="2" type="ORF">Achr_b30</name>
</gene>
<feature type="transmembrane region" description="Helical" evidence="1">
    <location>
        <begin position="142"/>
        <end position="159"/>
    </location>
</feature>
<feature type="transmembrane region" description="Helical" evidence="1">
    <location>
        <begin position="179"/>
        <end position="199"/>
    </location>
</feature>
<dbReference type="HOGENOM" id="CLU_1302833_0_0_6"/>
<keyword evidence="1" id="KW-0812">Transmembrane</keyword>
<accession>A0A0C4WWX9</accession>
<dbReference type="KEGG" id="acx:Achr_b30"/>
<sequence>MREFDDFNNFYSEAVSLMLSSAQVESFVEQNNSYTFNNLTSDIQVLNEASHFIRIYYAYASLDLDRCKTAIDVARLELEILKFEESLLSAYKYGEIAKYFDEVKRGDHLTTVCKLLRKKVEIVRKALELDEKIASETYTRRTTIIFGIIASATLSPELMQPFAKFYGVNFADEQVGKLVGIGASVVVVVSLLASTHYMFRFFNWITRKIKI</sequence>
<dbReference type="Proteomes" id="UP000068210">
    <property type="component" value="Plasmid pAcX50b"/>
</dbReference>
<evidence type="ECO:0000256" key="1">
    <source>
        <dbReference type="SAM" id="Phobius"/>
    </source>
</evidence>